<evidence type="ECO:0000313" key="1">
    <source>
        <dbReference type="EMBL" id="MEA5521385.1"/>
    </source>
</evidence>
<reference evidence="1 2" key="1">
    <citation type="submission" date="2023-12" db="EMBL/GenBank/DDBJ databases">
        <title>Baltic Sea Cyanobacteria.</title>
        <authorList>
            <person name="Delbaje E."/>
            <person name="Fewer D.P."/>
            <person name="Shishido T.K."/>
        </authorList>
    </citation>
    <scope>NUCLEOTIDE SEQUENCE [LARGE SCALE GENOMIC DNA]</scope>
    <source>
        <strain evidence="1 2">CCNP 1315</strain>
    </source>
</reference>
<accession>A0ABU5U2Z7</accession>
<gene>
    <name evidence="1" type="ORF">VB854_20820</name>
</gene>
<keyword evidence="2" id="KW-1185">Reference proteome</keyword>
<dbReference type="EMBL" id="JAYGHT010000132">
    <property type="protein sequence ID" value="MEA5521385.1"/>
    <property type="molecule type" value="Genomic_DNA"/>
</dbReference>
<organism evidence="1 2">
    <name type="scientific">Limnoraphis robusta CCNP1315</name>
    <dbReference type="NCBI Taxonomy" id="3110306"/>
    <lineage>
        <taxon>Bacteria</taxon>
        <taxon>Bacillati</taxon>
        <taxon>Cyanobacteriota</taxon>
        <taxon>Cyanophyceae</taxon>
        <taxon>Oscillatoriophycideae</taxon>
        <taxon>Oscillatoriales</taxon>
        <taxon>Sirenicapillariaceae</taxon>
        <taxon>Limnoraphis</taxon>
    </lineage>
</organism>
<sequence>MTQTTAFTQLPDEVLRDIDLEIQLELERMYLEACTDPVGELKFIYWVDACTVDEDNEIVSMEKRILSCEEMNLESLQNFLNTFYPGYVIMDWGVVDYSVEDEI</sequence>
<evidence type="ECO:0000313" key="2">
    <source>
        <dbReference type="Proteomes" id="UP001301728"/>
    </source>
</evidence>
<dbReference type="Proteomes" id="UP001301728">
    <property type="component" value="Unassembled WGS sequence"/>
</dbReference>
<dbReference type="RefSeq" id="WP_323275438.1">
    <property type="nucleotide sequence ID" value="NZ_JAYGHT010000132.1"/>
</dbReference>
<protein>
    <submittedName>
        <fullName evidence="1">Uncharacterized protein</fullName>
    </submittedName>
</protein>
<name>A0ABU5U2Z7_9CYAN</name>
<comment type="caution">
    <text evidence="1">The sequence shown here is derived from an EMBL/GenBank/DDBJ whole genome shotgun (WGS) entry which is preliminary data.</text>
</comment>
<proteinExistence type="predicted"/>